<evidence type="ECO:0000256" key="4">
    <source>
        <dbReference type="ARBA" id="ARBA00022824"/>
    </source>
</evidence>
<dbReference type="PANTHER" id="PTHR12640:SF0">
    <property type="entry name" value="DOLICHYL-DIPHOSPHOOLIGOSACCHARIDE--PROTEIN GLYCOSYLTRANSFERASE SUBUNIT 2"/>
    <property type="match status" value="1"/>
</dbReference>
<dbReference type="GO" id="GO:0006487">
    <property type="term" value="P:protein N-linked glycosylation"/>
    <property type="evidence" value="ECO:0007669"/>
    <property type="project" value="TreeGrafter"/>
</dbReference>
<evidence type="ECO:0000256" key="6">
    <source>
        <dbReference type="ARBA" id="ARBA00023136"/>
    </source>
</evidence>
<dbReference type="Pfam" id="PF25147">
    <property type="entry name" value="Ribophorin_II_C"/>
    <property type="match status" value="1"/>
</dbReference>
<keyword evidence="6 7" id="KW-0472">Membrane</keyword>
<dbReference type="AlphaFoldDB" id="A0A0N4X9J8"/>
<feature type="transmembrane region" description="Helical" evidence="7">
    <location>
        <begin position="22"/>
        <end position="43"/>
    </location>
</feature>
<comment type="subcellular location">
    <subcellularLocation>
        <location evidence="1">Endoplasmic reticulum membrane</location>
        <topology evidence="1">Multi-pass membrane protein</topology>
    </subcellularLocation>
</comment>
<dbReference type="OMA" id="AVEYLFY"/>
<protein>
    <submittedName>
        <fullName evidence="9">Dolichyl-diphosphooligosaccharide--protein glycosyltransferase subunit 2</fullName>
    </submittedName>
</protein>
<name>A0A0N4X9J8_HAEPC</name>
<evidence type="ECO:0000256" key="7">
    <source>
        <dbReference type="SAM" id="Phobius"/>
    </source>
</evidence>
<accession>A0A0N4X9J8</accession>
<dbReference type="WBParaSite" id="HPLM_0002104001-mRNA-1">
    <property type="protein sequence ID" value="HPLM_0002104001-mRNA-1"/>
    <property type="gene ID" value="HPLM_0002104001"/>
</dbReference>
<keyword evidence="4" id="KW-0256">Endoplasmic reticulum</keyword>
<evidence type="ECO:0000256" key="5">
    <source>
        <dbReference type="ARBA" id="ARBA00022989"/>
    </source>
</evidence>
<reference evidence="9" key="1">
    <citation type="submission" date="2017-02" db="UniProtKB">
        <authorList>
            <consortium name="WormBaseParasite"/>
        </authorList>
    </citation>
    <scope>IDENTIFICATION</scope>
</reference>
<organism evidence="9">
    <name type="scientific">Haemonchus placei</name>
    <name type="common">Barber's pole worm</name>
    <dbReference type="NCBI Taxonomy" id="6290"/>
    <lineage>
        <taxon>Eukaryota</taxon>
        <taxon>Metazoa</taxon>
        <taxon>Ecdysozoa</taxon>
        <taxon>Nematoda</taxon>
        <taxon>Chromadorea</taxon>
        <taxon>Rhabditida</taxon>
        <taxon>Rhabditina</taxon>
        <taxon>Rhabditomorpha</taxon>
        <taxon>Strongyloidea</taxon>
        <taxon>Trichostrongylidae</taxon>
        <taxon>Haemonchus</taxon>
    </lineage>
</organism>
<keyword evidence="2 7" id="KW-0812">Transmembrane</keyword>
<keyword evidence="5 7" id="KW-1133">Transmembrane helix</keyword>
<feature type="transmembrane region" description="Helical" evidence="7">
    <location>
        <begin position="81"/>
        <end position="99"/>
    </location>
</feature>
<dbReference type="InterPro" id="IPR008814">
    <property type="entry name" value="Swp1"/>
</dbReference>
<dbReference type="InterPro" id="IPR056790">
    <property type="entry name" value="Ribophorin_II_C"/>
</dbReference>
<dbReference type="PANTHER" id="PTHR12640">
    <property type="entry name" value="RIBOPHORIN II"/>
    <property type="match status" value="1"/>
</dbReference>
<proteinExistence type="predicted"/>
<feature type="domain" description="Ribophorin II C-terminal" evidence="8">
    <location>
        <begin position="8"/>
        <end position="106"/>
    </location>
</feature>
<evidence type="ECO:0000256" key="1">
    <source>
        <dbReference type="ARBA" id="ARBA00004477"/>
    </source>
</evidence>
<keyword evidence="3" id="KW-0732">Signal</keyword>
<dbReference type="GO" id="GO:0008250">
    <property type="term" value="C:oligosaccharyltransferase complex"/>
    <property type="evidence" value="ECO:0007669"/>
    <property type="project" value="InterPro"/>
</dbReference>
<feature type="transmembrane region" description="Helical" evidence="7">
    <location>
        <begin position="55"/>
        <end position="75"/>
    </location>
</feature>
<dbReference type="UniPathway" id="UPA00378"/>
<evidence type="ECO:0000256" key="3">
    <source>
        <dbReference type="ARBA" id="ARBA00022729"/>
    </source>
</evidence>
<evidence type="ECO:0000256" key="2">
    <source>
        <dbReference type="ARBA" id="ARBA00022692"/>
    </source>
</evidence>
<sequence length="111" mass="12628">LPEINHVFRQPEKRPSTVVSDAFTLICLAPLLLLPVLWLRIGLNFGNMPLNVWTVTFHGSLAALFALYFVFWLQLNMFETLKYLAVVGGLTYIAGNRVLRAIARKRKSILE</sequence>
<evidence type="ECO:0000259" key="8">
    <source>
        <dbReference type="Pfam" id="PF25147"/>
    </source>
</evidence>
<evidence type="ECO:0000313" key="9">
    <source>
        <dbReference type="WBParaSite" id="HPLM_0002104001-mRNA-1"/>
    </source>
</evidence>